<feature type="domain" description="HTH hxlR-type" evidence="4">
    <location>
        <begin position="6"/>
        <end position="102"/>
    </location>
</feature>
<evidence type="ECO:0000313" key="5">
    <source>
        <dbReference type="EMBL" id="MFD2611427.1"/>
    </source>
</evidence>
<organism evidence="5 6">
    <name type="scientific">Paenibacillus gansuensis</name>
    <dbReference type="NCBI Taxonomy" id="306542"/>
    <lineage>
        <taxon>Bacteria</taxon>
        <taxon>Bacillati</taxon>
        <taxon>Bacillota</taxon>
        <taxon>Bacilli</taxon>
        <taxon>Bacillales</taxon>
        <taxon>Paenibacillaceae</taxon>
        <taxon>Paenibacillus</taxon>
    </lineage>
</organism>
<name>A0ABW5PBB2_9BACL</name>
<dbReference type="PANTHER" id="PTHR33204">
    <property type="entry name" value="TRANSCRIPTIONAL REGULATOR, MARR FAMILY"/>
    <property type="match status" value="1"/>
</dbReference>
<evidence type="ECO:0000256" key="1">
    <source>
        <dbReference type="ARBA" id="ARBA00023015"/>
    </source>
</evidence>
<dbReference type="PANTHER" id="PTHR33204:SF18">
    <property type="entry name" value="TRANSCRIPTIONAL REGULATORY PROTEIN"/>
    <property type="match status" value="1"/>
</dbReference>
<dbReference type="InterPro" id="IPR002577">
    <property type="entry name" value="HTH_HxlR"/>
</dbReference>
<evidence type="ECO:0000313" key="6">
    <source>
        <dbReference type="Proteomes" id="UP001597541"/>
    </source>
</evidence>
<dbReference type="Proteomes" id="UP001597541">
    <property type="component" value="Unassembled WGS sequence"/>
</dbReference>
<dbReference type="Gene3D" id="1.10.10.10">
    <property type="entry name" value="Winged helix-like DNA-binding domain superfamily/Winged helix DNA-binding domain"/>
    <property type="match status" value="1"/>
</dbReference>
<keyword evidence="2" id="KW-0238">DNA-binding</keyword>
<dbReference type="EMBL" id="JBHUME010000002">
    <property type="protein sequence ID" value="MFD2611427.1"/>
    <property type="molecule type" value="Genomic_DNA"/>
</dbReference>
<dbReference type="Pfam" id="PF01638">
    <property type="entry name" value="HxlR"/>
    <property type="match status" value="1"/>
</dbReference>
<protein>
    <submittedName>
        <fullName evidence="5">Winged helix-turn-helix transcriptional regulator</fullName>
    </submittedName>
</protein>
<evidence type="ECO:0000259" key="4">
    <source>
        <dbReference type="PROSITE" id="PS51118"/>
    </source>
</evidence>
<dbReference type="InterPro" id="IPR036390">
    <property type="entry name" value="WH_DNA-bd_sf"/>
</dbReference>
<comment type="caution">
    <text evidence="5">The sequence shown here is derived from an EMBL/GenBank/DDBJ whole genome shotgun (WGS) entry which is preliminary data.</text>
</comment>
<keyword evidence="1" id="KW-0805">Transcription regulation</keyword>
<sequence length="102" mass="11879">MEYEDKPEAICTVLQILNSKWGYRLIAELASSPRRFNQLNKDLPMISTQSLTNALRHLEQHGMVLREVTPSVPITVEYSLTPKGEEFFQALKQMEQWAERWA</sequence>
<evidence type="ECO:0000256" key="2">
    <source>
        <dbReference type="ARBA" id="ARBA00023125"/>
    </source>
</evidence>
<keyword evidence="6" id="KW-1185">Reference proteome</keyword>
<keyword evidence="3" id="KW-0804">Transcription</keyword>
<dbReference type="PROSITE" id="PS51118">
    <property type="entry name" value="HTH_HXLR"/>
    <property type="match status" value="1"/>
</dbReference>
<proteinExistence type="predicted"/>
<dbReference type="RefSeq" id="WP_377600028.1">
    <property type="nucleotide sequence ID" value="NZ_JBHUME010000002.1"/>
</dbReference>
<gene>
    <name evidence="5" type="ORF">ACFSUF_03205</name>
</gene>
<accession>A0ABW5PBB2</accession>
<dbReference type="InterPro" id="IPR036388">
    <property type="entry name" value="WH-like_DNA-bd_sf"/>
</dbReference>
<dbReference type="SUPFAM" id="SSF46785">
    <property type="entry name" value="Winged helix' DNA-binding domain"/>
    <property type="match status" value="1"/>
</dbReference>
<reference evidence="6" key="1">
    <citation type="journal article" date="2019" name="Int. J. Syst. Evol. Microbiol.">
        <title>The Global Catalogue of Microorganisms (GCM) 10K type strain sequencing project: providing services to taxonomists for standard genome sequencing and annotation.</title>
        <authorList>
            <consortium name="The Broad Institute Genomics Platform"/>
            <consortium name="The Broad Institute Genome Sequencing Center for Infectious Disease"/>
            <person name="Wu L."/>
            <person name="Ma J."/>
        </authorList>
    </citation>
    <scope>NUCLEOTIDE SEQUENCE [LARGE SCALE GENOMIC DNA]</scope>
    <source>
        <strain evidence="6">KCTC 3950</strain>
    </source>
</reference>
<evidence type="ECO:0000256" key="3">
    <source>
        <dbReference type="ARBA" id="ARBA00023163"/>
    </source>
</evidence>